<name>A0ABP8FGC7_9ACTN</name>
<evidence type="ECO:0000313" key="2">
    <source>
        <dbReference type="Proteomes" id="UP001501115"/>
    </source>
</evidence>
<keyword evidence="2" id="KW-1185">Reference proteome</keyword>
<evidence type="ECO:0008006" key="3">
    <source>
        <dbReference type="Google" id="ProtNLM"/>
    </source>
</evidence>
<protein>
    <recommendedName>
        <fullName evidence="3">Tautomerase family protein</fullName>
    </recommendedName>
</protein>
<accession>A0ABP8FGC7</accession>
<dbReference type="Proteomes" id="UP001501115">
    <property type="component" value="Unassembled WGS sequence"/>
</dbReference>
<dbReference type="EMBL" id="BAABET010000002">
    <property type="protein sequence ID" value="GAA4302740.1"/>
    <property type="molecule type" value="Genomic_DNA"/>
</dbReference>
<gene>
    <name evidence="1" type="ORF">GCM10023086_19270</name>
</gene>
<proteinExistence type="predicted"/>
<reference evidence="2" key="1">
    <citation type="journal article" date="2019" name="Int. J. Syst. Evol. Microbiol.">
        <title>The Global Catalogue of Microorganisms (GCM) 10K type strain sequencing project: providing services to taxonomists for standard genome sequencing and annotation.</title>
        <authorList>
            <consortium name="The Broad Institute Genomics Platform"/>
            <consortium name="The Broad Institute Genome Sequencing Center for Infectious Disease"/>
            <person name="Wu L."/>
            <person name="Ma J."/>
        </authorList>
    </citation>
    <scope>NUCLEOTIDE SEQUENCE [LARGE SCALE GENOMIC DNA]</scope>
    <source>
        <strain evidence="2">JCM 31290</strain>
    </source>
</reference>
<sequence>MPLVEITYAPHVPEATLRELGSVLPHLVSLAVECPEEPYDGDLRPGDVELRFRQLGPLDRSGLDLVIEVRSKWFESRAADRQERVDRLYDTVATATGLRDFGVYLSLPVAAWSQGD</sequence>
<comment type="caution">
    <text evidence="1">The sequence shown here is derived from an EMBL/GenBank/DDBJ whole genome shotgun (WGS) entry which is preliminary data.</text>
</comment>
<evidence type="ECO:0000313" key="1">
    <source>
        <dbReference type="EMBL" id="GAA4302740.1"/>
    </source>
</evidence>
<organism evidence="1 2">
    <name type="scientific">Streptomyces venetus</name>
    <dbReference type="NCBI Taxonomy" id="1701086"/>
    <lineage>
        <taxon>Bacteria</taxon>
        <taxon>Bacillati</taxon>
        <taxon>Actinomycetota</taxon>
        <taxon>Actinomycetes</taxon>
        <taxon>Kitasatosporales</taxon>
        <taxon>Streptomycetaceae</taxon>
        <taxon>Streptomyces</taxon>
    </lineage>
</organism>
<dbReference type="RefSeq" id="WP_345660933.1">
    <property type="nucleotide sequence ID" value="NZ_BAABET010000002.1"/>
</dbReference>